<protein>
    <recommendedName>
        <fullName evidence="7">Major facilitator superfamily (MFS) profile domain-containing protein</fullName>
    </recommendedName>
</protein>
<dbReference type="InterPro" id="IPR005829">
    <property type="entry name" value="Sugar_transporter_CS"/>
</dbReference>
<dbReference type="PROSITE" id="PS50850">
    <property type="entry name" value="MFS"/>
    <property type="match status" value="1"/>
</dbReference>
<comment type="subcellular location">
    <subcellularLocation>
        <location evidence="1">Membrane</location>
        <topology evidence="1">Multi-pass membrane protein</topology>
    </subcellularLocation>
</comment>
<organism evidence="8 9">
    <name type="scientific">Cladophialophora yegresii CBS 114405</name>
    <dbReference type="NCBI Taxonomy" id="1182544"/>
    <lineage>
        <taxon>Eukaryota</taxon>
        <taxon>Fungi</taxon>
        <taxon>Dikarya</taxon>
        <taxon>Ascomycota</taxon>
        <taxon>Pezizomycotina</taxon>
        <taxon>Eurotiomycetes</taxon>
        <taxon>Chaetothyriomycetidae</taxon>
        <taxon>Chaetothyriales</taxon>
        <taxon>Herpotrichiellaceae</taxon>
        <taxon>Cladophialophora</taxon>
    </lineage>
</organism>
<keyword evidence="4 6" id="KW-1133">Transmembrane helix</keyword>
<feature type="transmembrane region" description="Helical" evidence="6">
    <location>
        <begin position="96"/>
        <end position="116"/>
    </location>
</feature>
<feature type="transmembrane region" description="Helical" evidence="6">
    <location>
        <begin position="155"/>
        <end position="178"/>
    </location>
</feature>
<evidence type="ECO:0000256" key="1">
    <source>
        <dbReference type="ARBA" id="ARBA00004141"/>
    </source>
</evidence>
<feature type="transmembrane region" description="Helical" evidence="6">
    <location>
        <begin position="414"/>
        <end position="435"/>
    </location>
</feature>
<feature type="transmembrane region" description="Helical" evidence="6">
    <location>
        <begin position="122"/>
        <end position="143"/>
    </location>
</feature>
<feature type="transmembrane region" description="Helical" evidence="6">
    <location>
        <begin position="190"/>
        <end position="209"/>
    </location>
</feature>
<evidence type="ECO:0000256" key="6">
    <source>
        <dbReference type="SAM" id="Phobius"/>
    </source>
</evidence>
<dbReference type="OrthoDB" id="6612291at2759"/>
<dbReference type="VEuPathDB" id="FungiDB:A1O7_05184"/>
<evidence type="ECO:0000256" key="2">
    <source>
        <dbReference type="ARBA" id="ARBA00010992"/>
    </source>
</evidence>
<dbReference type="InterPro" id="IPR020846">
    <property type="entry name" value="MFS_dom"/>
</dbReference>
<dbReference type="HOGENOM" id="CLU_001265_30_13_1"/>
<feature type="transmembrane region" description="Helical" evidence="6">
    <location>
        <begin position="310"/>
        <end position="331"/>
    </location>
</feature>
<keyword evidence="9" id="KW-1185">Reference proteome</keyword>
<dbReference type="EMBL" id="AMGW01000003">
    <property type="protein sequence ID" value="EXJ61031.1"/>
    <property type="molecule type" value="Genomic_DNA"/>
</dbReference>
<dbReference type="RefSeq" id="XP_007757384.1">
    <property type="nucleotide sequence ID" value="XM_007759194.1"/>
</dbReference>
<feature type="transmembrane region" description="Helical" evidence="6">
    <location>
        <begin position="66"/>
        <end position="89"/>
    </location>
</feature>
<dbReference type="Proteomes" id="UP000019473">
    <property type="component" value="Unassembled WGS sequence"/>
</dbReference>
<gene>
    <name evidence="8" type="ORF">A1O7_05184</name>
</gene>
<evidence type="ECO:0000256" key="4">
    <source>
        <dbReference type="ARBA" id="ARBA00022989"/>
    </source>
</evidence>
<evidence type="ECO:0000256" key="3">
    <source>
        <dbReference type="ARBA" id="ARBA00022692"/>
    </source>
</evidence>
<dbReference type="InterPro" id="IPR050360">
    <property type="entry name" value="MFS_Sugar_Transporters"/>
</dbReference>
<evidence type="ECO:0000313" key="8">
    <source>
        <dbReference type="EMBL" id="EXJ61031.1"/>
    </source>
</evidence>
<evidence type="ECO:0000313" key="9">
    <source>
        <dbReference type="Proteomes" id="UP000019473"/>
    </source>
</evidence>
<feature type="transmembrane region" description="Helical" evidence="6">
    <location>
        <begin position="272"/>
        <end position="290"/>
    </location>
</feature>
<feature type="domain" description="Major facilitator superfamily (MFS) profile" evidence="7">
    <location>
        <begin position="24"/>
        <end position="466"/>
    </location>
</feature>
<dbReference type="InterPro" id="IPR005828">
    <property type="entry name" value="MFS_sugar_transport-like"/>
</dbReference>
<dbReference type="Pfam" id="PF00083">
    <property type="entry name" value="Sugar_tr"/>
    <property type="match status" value="1"/>
</dbReference>
<keyword evidence="5 6" id="KW-0472">Membrane</keyword>
<comment type="caution">
    <text evidence="8">The sequence shown here is derived from an EMBL/GenBank/DDBJ whole genome shotgun (WGS) entry which is preliminary data.</text>
</comment>
<comment type="similarity">
    <text evidence="2">Belongs to the major facilitator superfamily. Sugar transporter (TC 2.A.1.1) family.</text>
</comment>
<dbReference type="PROSITE" id="PS00216">
    <property type="entry name" value="SUGAR_TRANSPORT_1"/>
    <property type="match status" value="1"/>
</dbReference>
<evidence type="ECO:0000259" key="7">
    <source>
        <dbReference type="PROSITE" id="PS50850"/>
    </source>
</evidence>
<dbReference type="eggNOG" id="KOG0254">
    <property type="taxonomic scope" value="Eukaryota"/>
</dbReference>
<proteinExistence type="inferred from homology"/>
<dbReference type="SUPFAM" id="SSF103473">
    <property type="entry name" value="MFS general substrate transporter"/>
    <property type="match status" value="1"/>
</dbReference>
<dbReference type="GeneID" id="19179769"/>
<feature type="transmembrane region" description="Helical" evidence="6">
    <location>
        <begin position="338"/>
        <end position="361"/>
    </location>
</feature>
<dbReference type="InterPro" id="IPR036259">
    <property type="entry name" value="MFS_trans_sf"/>
</dbReference>
<sequence length="514" mass="56109">MSFSQRNPPEHSAGRQYRPYNLIVTALMALGSVSAGYSASIIATTLAQPSFLTYFELLTRPNGTELIATTNGLFFTGGVLGTVTISFFADKWGRKWAIGISSMLSLVASALLAGSVHIGMFIAIRTLAGAGVFMLVAAIPVWISETAPPNIRGILVDFHSIGILFGYALASWIGYAFYHLPPTDNMAWRGPFVVGCGPPFLHLVALWMLPESPRFLLMNGKSDAAEKTLRRLHTANEATAEFMQISAAIEVDKHLESSWISMIRKPAYRKRALLIMAVVLGVESSGVLVINNYGPTIYASLGFDVNTQFVYQIGWITLSLGGGLLSFLIIDRVARPKLLAIGMGSCAACLIILAAIVSRFATSPESLAHPNKSALRAAVGMMYVYILAFQFFLDGTMYAYMGELFPNHLRAKGLVIAIATLTGINILWTQVAPVAFTNIGWKFYLCFIIPTAMFGIALWFFLPDTLGVPLEEVARIFGDHEENYIRPNCGPFQLSTQGKHENPEERVEEILASA</sequence>
<reference evidence="8 9" key="1">
    <citation type="submission" date="2013-03" db="EMBL/GenBank/DDBJ databases">
        <title>The Genome Sequence of Cladophialophora yegresii CBS 114405.</title>
        <authorList>
            <consortium name="The Broad Institute Genomics Platform"/>
            <person name="Cuomo C."/>
            <person name="de Hoog S."/>
            <person name="Gorbushina A."/>
            <person name="Walker B."/>
            <person name="Young S.K."/>
            <person name="Zeng Q."/>
            <person name="Gargeya S."/>
            <person name="Fitzgerald M."/>
            <person name="Haas B."/>
            <person name="Abouelleil A."/>
            <person name="Allen A.W."/>
            <person name="Alvarado L."/>
            <person name="Arachchi H.M."/>
            <person name="Berlin A.M."/>
            <person name="Chapman S.B."/>
            <person name="Gainer-Dewar J."/>
            <person name="Goldberg J."/>
            <person name="Griggs A."/>
            <person name="Gujja S."/>
            <person name="Hansen M."/>
            <person name="Howarth C."/>
            <person name="Imamovic A."/>
            <person name="Ireland A."/>
            <person name="Larimer J."/>
            <person name="McCowan C."/>
            <person name="Murphy C."/>
            <person name="Pearson M."/>
            <person name="Poon T.W."/>
            <person name="Priest M."/>
            <person name="Roberts A."/>
            <person name="Saif S."/>
            <person name="Shea T."/>
            <person name="Sisk P."/>
            <person name="Sykes S."/>
            <person name="Wortman J."/>
            <person name="Nusbaum C."/>
            <person name="Birren B."/>
        </authorList>
    </citation>
    <scope>NUCLEOTIDE SEQUENCE [LARGE SCALE GENOMIC DNA]</scope>
    <source>
        <strain evidence="8 9">CBS 114405</strain>
    </source>
</reference>
<dbReference type="GO" id="GO:0005351">
    <property type="term" value="F:carbohydrate:proton symporter activity"/>
    <property type="evidence" value="ECO:0007669"/>
    <property type="project" value="TreeGrafter"/>
</dbReference>
<dbReference type="PANTHER" id="PTHR48022">
    <property type="entry name" value="PLASTIDIC GLUCOSE TRANSPORTER 4"/>
    <property type="match status" value="1"/>
</dbReference>
<dbReference type="GO" id="GO:0016020">
    <property type="term" value="C:membrane"/>
    <property type="evidence" value="ECO:0007669"/>
    <property type="project" value="UniProtKB-SubCell"/>
</dbReference>
<accession>W9W921</accession>
<keyword evidence="3 6" id="KW-0812">Transmembrane</keyword>
<feature type="transmembrane region" description="Helical" evidence="6">
    <location>
        <begin position="20"/>
        <end position="46"/>
    </location>
</feature>
<evidence type="ECO:0000256" key="5">
    <source>
        <dbReference type="ARBA" id="ARBA00023136"/>
    </source>
</evidence>
<dbReference type="AlphaFoldDB" id="W9W921"/>
<name>W9W921_9EURO</name>
<dbReference type="Gene3D" id="1.20.1250.20">
    <property type="entry name" value="MFS general substrate transporter like domains"/>
    <property type="match status" value="1"/>
</dbReference>
<feature type="transmembrane region" description="Helical" evidence="6">
    <location>
        <begin position="373"/>
        <end position="393"/>
    </location>
</feature>
<dbReference type="PANTHER" id="PTHR48022:SF11">
    <property type="entry name" value="MONOSACCHARIDE TRANSPORTER (HXT8), PUTATIVE (AFU_ORTHOLOGUE AFUA_2G08120)-RELATED"/>
    <property type="match status" value="1"/>
</dbReference>
<feature type="transmembrane region" description="Helical" evidence="6">
    <location>
        <begin position="441"/>
        <end position="462"/>
    </location>
</feature>